<evidence type="ECO:0000313" key="9">
    <source>
        <dbReference type="EMBL" id="OQR76047.1"/>
    </source>
</evidence>
<organism evidence="9 10">
    <name type="scientific">Tropilaelaps mercedesae</name>
    <dbReference type="NCBI Taxonomy" id="418985"/>
    <lineage>
        <taxon>Eukaryota</taxon>
        <taxon>Metazoa</taxon>
        <taxon>Ecdysozoa</taxon>
        <taxon>Arthropoda</taxon>
        <taxon>Chelicerata</taxon>
        <taxon>Arachnida</taxon>
        <taxon>Acari</taxon>
        <taxon>Parasitiformes</taxon>
        <taxon>Mesostigmata</taxon>
        <taxon>Gamasina</taxon>
        <taxon>Dermanyssoidea</taxon>
        <taxon>Laelapidae</taxon>
        <taxon>Tropilaelaps</taxon>
    </lineage>
</organism>
<evidence type="ECO:0000256" key="5">
    <source>
        <dbReference type="ARBA" id="ARBA00023157"/>
    </source>
</evidence>
<dbReference type="InterPro" id="IPR015615">
    <property type="entry name" value="TGF-beta-rel"/>
</dbReference>
<sequence>MVNLVDTRECPNVSHEDDFLGLRGIPGVNAERSGYTRSVQFLVPEAAREELISARLRLRKVAPDCSVKLYKVEDGLRSLVADLQIVNGISLRNRRNRVRRVVDLTSSMKSWLRFDNVVELQLWESQSGCVRELPTFDIMATEISPPNRGRSKRSVRGRFAANSNAKSPGPFEKKLGSSDKLCKNGNDKVCCLRLLNVSVSDLGWEDWIVEPRTFQAYFCKGQCYFRHGRFATSHAALQSKMSVVLGPRVVPRPCCSPKKFRPLPVMYRDQQGNTHFGRIPKMIVKECACQ</sequence>
<dbReference type="GO" id="GO:0005615">
    <property type="term" value="C:extracellular space"/>
    <property type="evidence" value="ECO:0007669"/>
    <property type="project" value="TreeGrafter"/>
</dbReference>
<keyword evidence="3" id="KW-0964">Secreted</keyword>
<evidence type="ECO:0000259" key="8">
    <source>
        <dbReference type="PROSITE" id="PS51362"/>
    </source>
</evidence>
<accession>A0A1V9XRC1</accession>
<gene>
    <name evidence="9" type="ORF">BIW11_03161</name>
</gene>
<dbReference type="SMART" id="SM00204">
    <property type="entry name" value="TGFB"/>
    <property type="match status" value="1"/>
</dbReference>
<protein>
    <submittedName>
        <fullName evidence="9">Protein 60A-like</fullName>
    </submittedName>
</protein>
<dbReference type="EMBL" id="MNPL01005402">
    <property type="protein sequence ID" value="OQR76047.1"/>
    <property type="molecule type" value="Genomic_DNA"/>
</dbReference>
<dbReference type="InterPro" id="IPR017948">
    <property type="entry name" value="TGFb_CS"/>
</dbReference>
<keyword evidence="4 6" id="KW-0339">Growth factor</keyword>
<dbReference type="STRING" id="418985.A0A1V9XRC1"/>
<dbReference type="CDD" id="cd13752">
    <property type="entry name" value="TGF_beta_INHB"/>
    <property type="match status" value="1"/>
</dbReference>
<keyword evidence="5" id="KW-1015">Disulfide bond</keyword>
<keyword evidence="10" id="KW-1185">Reference proteome</keyword>
<comment type="similarity">
    <text evidence="2 6">Belongs to the TGF-beta family.</text>
</comment>
<evidence type="ECO:0000256" key="4">
    <source>
        <dbReference type="ARBA" id="ARBA00023030"/>
    </source>
</evidence>
<dbReference type="PANTHER" id="PTHR11848">
    <property type="entry name" value="TGF-BETA FAMILY"/>
    <property type="match status" value="1"/>
</dbReference>
<dbReference type="Gene3D" id="2.10.90.10">
    <property type="entry name" value="Cystine-knot cytokines"/>
    <property type="match status" value="1"/>
</dbReference>
<feature type="region of interest" description="Disordered" evidence="7">
    <location>
        <begin position="145"/>
        <end position="172"/>
    </location>
</feature>
<name>A0A1V9XRC1_9ACAR</name>
<dbReference type="GO" id="GO:0005125">
    <property type="term" value="F:cytokine activity"/>
    <property type="evidence" value="ECO:0007669"/>
    <property type="project" value="TreeGrafter"/>
</dbReference>
<dbReference type="OrthoDB" id="6413209at2759"/>
<evidence type="ECO:0000256" key="2">
    <source>
        <dbReference type="ARBA" id="ARBA00006656"/>
    </source>
</evidence>
<dbReference type="InParanoid" id="A0A1V9XRC1"/>
<dbReference type="AlphaFoldDB" id="A0A1V9XRC1"/>
<reference evidence="9 10" key="1">
    <citation type="journal article" date="2017" name="Gigascience">
        <title>Draft genome of the honey bee ectoparasitic mite, Tropilaelaps mercedesae, is shaped by the parasitic life history.</title>
        <authorList>
            <person name="Dong X."/>
            <person name="Armstrong S.D."/>
            <person name="Xia D."/>
            <person name="Makepeace B.L."/>
            <person name="Darby A.C."/>
            <person name="Kadowaki T."/>
        </authorList>
    </citation>
    <scope>NUCLEOTIDE SEQUENCE [LARGE SCALE GENOMIC DNA]</scope>
    <source>
        <strain evidence="9">Wuxi-XJTLU</strain>
    </source>
</reference>
<evidence type="ECO:0000256" key="7">
    <source>
        <dbReference type="SAM" id="MobiDB-lite"/>
    </source>
</evidence>
<dbReference type="Pfam" id="PF00019">
    <property type="entry name" value="TGF_beta"/>
    <property type="match status" value="1"/>
</dbReference>
<dbReference type="InterPro" id="IPR001839">
    <property type="entry name" value="TGF-b_C"/>
</dbReference>
<proteinExistence type="inferred from homology"/>
<evidence type="ECO:0000256" key="6">
    <source>
        <dbReference type="RuleBase" id="RU000354"/>
    </source>
</evidence>
<evidence type="ECO:0000313" key="10">
    <source>
        <dbReference type="Proteomes" id="UP000192247"/>
    </source>
</evidence>
<dbReference type="PANTHER" id="PTHR11848:SF119">
    <property type="entry name" value="TGF-BETA FAMILY PROFILE DOMAIN-CONTAINING PROTEIN"/>
    <property type="match status" value="1"/>
</dbReference>
<dbReference type="Proteomes" id="UP000192247">
    <property type="component" value="Unassembled WGS sequence"/>
</dbReference>
<comment type="caution">
    <text evidence="9">The sequence shown here is derived from an EMBL/GenBank/DDBJ whole genome shotgun (WGS) entry which is preliminary data.</text>
</comment>
<evidence type="ECO:0000256" key="3">
    <source>
        <dbReference type="ARBA" id="ARBA00022525"/>
    </source>
</evidence>
<dbReference type="PROSITE" id="PS00250">
    <property type="entry name" value="TGF_BETA_1"/>
    <property type="match status" value="1"/>
</dbReference>
<dbReference type="SUPFAM" id="SSF57501">
    <property type="entry name" value="Cystine-knot cytokines"/>
    <property type="match status" value="1"/>
</dbReference>
<dbReference type="InterPro" id="IPR029034">
    <property type="entry name" value="Cystine-knot_cytokine"/>
</dbReference>
<comment type="subcellular location">
    <subcellularLocation>
        <location evidence="1">Secreted</location>
    </subcellularLocation>
</comment>
<dbReference type="GO" id="GO:0008083">
    <property type="term" value="F:growth factor activity"/>
    <property type="evidence" value="ECO:0007669"/>
    <property type="project" value="UniProtKB-KW"/>
</dbReference>
<dbReference type="PROSITE" id="PS51362">
    <property type="entry name" value="TGF_BETA_2"/>
    <property type="match status" value="1"/>
</dbReference>
<feature type="domain" description="TGF-beta family profile" evidence="8">
    <location>
        <begin position="172"/>
        <end position="290"/>
    </location>
</feature>
<evidence type="ECO:0000256" key="1">
    <source>
        <dbReference type="ARBA" id="ARBA00004613"/>
    </source>
</evidence>
<dbReference type="PRINTS" id="PR00669">
    <property type="entry name" value="INHIBINA"/>
</dbReference>